<dbReference type="GO" id="GO:0045504">
    <property type="term" value="F:dynein heavy chain binding"/>
    <property type="evidence" value="ECO:0007669"/>
    <property type="project" value="TreeGrafter"/>
</dbReference>
<keyword evidence="9 11" id="KW-0505">Motor protein</keyword>
<comment type="function">
    <text evidence="11">Acts as one of several non-catalytic accessory components of the cytoplasmic dynein 1 complex that are thought to be involved in linking dynein to cargos and to adapter proteins that regulate dynein function. Cytoplasmic dynein 1 acts as a motor for the intracellular retrograde motility of vesicles and organelles along microtubules. May play a role in binding dynein to membranous organelles or chromosomes.</text>
</comment>
<name>A0A915L5A9_ROMCU</name>
<evidence type="ECO:0000256" key="5">
    <source>
        <dbReference type="ARBA" id="ARBA00022701"/>
    </source>
</evidence>
<dbReference type="InterPro" id="IPR027417">
    <property type="entry name" value="P-loop_NTPase"/>
</dbReference>
<keyword evidence="4 11" id="KW-0963">Cytoplasm</keyword>
<dbReference type="Gene3D" id="3.40.50.300">
    <property type="entry name" value="P-loop containing nucleotide triphosphate hydrolases"/>
    <property type="match status" value="1"/>
</dbReference>
<proteinExistence type="inferred from homology"/>
<reference evidence="14" key="1">
    <citation type="submission" date="2022-11" db="UniProtKB">
        <authorList>
            <consortium name="WormBaseParasite"/>
        </authorList>
    </citation>
    <scope>IDENTIFICATION</scope>
</reference>
<dbReference type="Proteomes" id="UP000887565">
    <property type="component" value="Unplaced"/>
</dbReference>
<dbReference type="PRINTS" id="PR00449">
    <property type="entry name" value="RASTRNSFRMNG"/>
</dbReference>
<keyword evidence="7 11" id="KW-0067">ATP-binding</keyword>
<evidence type="ECO:0000313" key="14">
    <source>
        <dbReference type="WBParaSite" id="nRc.2.0.1.t45942-RA"/>
    </source>
</evidence>
<dbReference type="PANTHER" id="PTHR12688">
    <property type="entry name" value="DYNEIN LIGHT INTERMEDIATE CHAIN"/>
    <property type="match status" value="1"/>
</dbReference>
<dbReference type="AlphaFoldDB" id="A0A915L5A9"/>
<dbReference type="OMA" id="FKHNVID"/>
<keyword evidence="10 11" id="KW-0206">Cytoskeleton</keyword>
<accession>A0A915L5A9</accession>
<keyword evidence="13" id="KW-1185">Reference proteome</keyword>
<keyword evidence="8 11" id="KW-0243">Dynein</keyword>
<feature type="region of interest" description="Disordered" evidence="12">
    <location>
        <begin position="369"/>
        <end position="426"/>
    </location>
</feature>
<evidence type="ECO:0000313" key="13">
    <source>
        <dbReference type="Proteomes" id="UP000887565"/>
    </source>
</evidence>
<evidence type="ECO:0000256" key="3">
    <source>
        <dbReference type="ARBA" id="ARBA00022448"/>
    </source>
</evidence>
<dbReference type="GO" id="GO:0005524">
    <property type="term" value="F:ATP binding"/>
    <property type="evidence" value="ECO:0007669"/>
    <property type="project" value="UniProtKB-KW"/>
</dbReference>
<evidence type="ECO:0000256" key="7">
    <source>
        <dbReference type="ARBA" id="ARBA00022840"/>
    </source>
</evidence>
<evidence type="ECO:0000256" key="11">
    <source>
        <dbReference type="RuleBase" id="RU366047"/>
    </source>
</evidence>
<dbReference type="InterPro" id="IPR022780">
    <property type="entry name" value="Dynein_light_int_chain"/>
</dbReference>
<comment type="subcellular location">
    <subcellularLocation>
        <location evidence="1 11">Cytoplasm</location>
        <location evidence="1 11">Cytoskeleton</location>
    </subcellularLocation>
</comment>
<organism evidence="13 14">
    <name type="scientific">Romanomermis culicivorax</name>
    <name type="common">Nematode worm</name>
    <dbReference type="NCBI Taxonomy" id="13658"/>
    <lineage>
        <taxon>Eukaryota</taxon>
        <taxon>Metazoa</taxon>
        <taxon>Ecdysozoa</taxon>
        <taxon>Nematoda</taxon>
        <taxon>Enoplea</taxon>
        <taxon>Dorylaimia</taxon>
        <taxon>Mermithida</taxon>
        <taxon>Mermithoidea</taxon>
        <taxon>Mermithidae</taxon>
        <taxon>Romanomermis</taxon>
    </lineage>
</organism>
<evidence type="ECO:0000256" key="12">
    <source>
        <dbReference type="SAM" id="MobiDB-lite"/>
    </source>
</evidence>
<evidence type="ECO:0000256" key="6">
    <source>
        <dbReference type="ARBA" id="ARBA00022741"/>
    </source>
</evidence>
<keyword evidence="5 11" id="KW-0493">Microtubule</keyword>
<feature type="compositionally biased region" description="Polar residues" evidence="12">
    <location>
        <begin position="386"/>
        <end position="403"/>
    </location>
</feature>
<dbReference type="GO" id="GO:0005868">
    <property type="term" value="C:cytoplasmic dynein complex"/>
    <property type="evidence" value="ECO:0007669"/>
    <property type="project" value="UniProtKB-UniRule"/>
</dbReference>
<dbReference type="GO" id="GO:0007018">
    <property type="term" value="P:microtubule-based movement"/>
    <property type="evidence" value="ECO:0007669"/>
    <property type="project" value="InterPro"/>
</dbReference>
<dbReference type="GO" id="GO:0005874">
    <property type="term" value="C:microtubule"/>
    <property type="evidence" value="ECO:0007669"/>
    <property type="project" value="UniProtKB-KW"/>
</dbReference>
<dbReference type="GO" id="GO:0005813">
    <property type="term" value="C:centrosome"/>
    <property type="evidence" value="ECO:0007669"/>
    <property type="project" value="TreeGrafter"/>
</dbReference>
<keyword evidence="6 11" id="KW-0547">Nucleotide-binding</keyword>
<keyword evidence="3 11" id="KW-0813">Transport</keyword>
<dbReference type="PANTHER" id="PTHR12688:SF0">
    <property type="entry name" value="DYNEIN LIGHT INTERMEDIATE CHAIN"/>
    <property type="match status" value="1"/>
</dbReference>
<sequence length="473" mass="52843">MIWLTNDIIVHSYRSKILDDVQSRSANSMPQASILILGDNDSGKTTLVARLQRVDDPKKGTGLEYHYLEVNPDFREGLFAYQLGSALPDVVPGESARLGVWVLDGDPCYSSMIRFALNSENLDRTLVVICASMAEPGTLIDSLKRWAKILEQHFQSEYNAYDKNLIRDCRDRQIRFWQEYVEPLDSSSHSDMGAKVPSMETDHILLPLNGSTLTNNLGLPLVVVISKCDTMSVLEKEFDFKDEHFDFIQQYVRKFCLQYGAALVYTSAKDSRNIDVLYKYVLHRIYGFPFTQPASVVEKDAIFIPGGWDNEKKISILYENMVSMKPNDIYNDHIKKPTLKKPQQRDIEIQSENEQNFLARQLNIINTQTPPQAANPTIIHRPDLSASPSLQQRKNPSPMINVQNSSSSSNVKKPDGVRTTPGSAAGTTQEGVLAQFFNNLLNKKTTGTAVPTTTTAVPMHAAASVPGGTRPTG</sequence>
<comment type="similarity">
    <text evidence="2 11">Belongs to the dynein light intermediate chain family.</text>
</comment>
<evidence type="ECO:0000256" key="2">
    <source>
        <dbReference type="ARBA" id="ARBA00006831"/>
    </source>
</evidence>
<dbReference type="GO" id="GO:0000226">
    <property type="term" value="P:microtubule cytoskeleton organization"/>
    <property type="evidence" value="ECO:0007669"/>
    <property type="project" value="TreeGrafter"/>
</dbReference>
<dbReference type="Pfam" id="PF05783">
    <property type="entry name" value="DLIC"/>
    <property type="match status" value="1"/>
</dbReference>
<evidence type="ECO:0000256" key="10">
    <source>
        <dbReference type="ARBA" id="ARBA00023212"/>
    </source>
</evidence>
<dbReference type="SUPFAM" id="SSF52540">
    <property type="entry name" value="P-loop containing nucleoside triphosphate hydrolases"/>
    <property type="match status" value="1"/>
</dbReference>
<evidence type="ECO:0000256" key="9">
    <source>
        <dbReference type="ARBA" id="ARBA00023175"/>
    </source>
</evidence>
<evidence type="ECO:0000256" key="4">
    <source>
        <dbReference type="ARBA" id="ARBA00022490"/>
    </source>
</evidence>
<dbReference type="WBParaSite" id="nRc.2.0.1.t45942-RA">
    <property type="protein sequence ID" value="nRc.2.0.1.t45942-RA"/>
    <property type="gene ID" value="nRc.2.0.1.g45942"/>
</dbReference>
<dbReference type="InterPro" id="IPR008467">
    <property type="entry name" value="Dynein1_light_intermed_chain"/>
</dbReference>
<protein>
    <recommendedName>
        <fullName evidence="11">Dynein light intermediate chain</fullName>
    </recommendedName>
</protein>
<comment type="subunit">
    <text evidence="11">Homodimer. The cytoplasmic dynein 1 complex consists of two catalytic heavy chains (HCs) and a number of non-catalytic subunits presented by intermediate chains (ICs).</text>
</comment>
<evidence type="ECO:0000256" key="1">
    <source>
        <dbReference type="ARBA" id="ARBA00004245"/>
    </source>
</evidence>
<evidence type="ECO:0000256" key="8">
    <source>
        <dbReference type="ARBA" id="ARBA00023017"/>
    </source>
</evidence>